<keyword evidence="1" id="KW-0812">Transmembrane</keyword>
<organism evidence="2 3">
    <name type="scientific">Laccaria amethystina LaAM-08-1</name>
    <dbReference type="NCBI Taxonomy" id="1095629"/>
    <lineage>
        <taxon>Eukaryota</taxon>
        <taxon>Fungi</taxon>
        <taxon>Dikarya</taxon>
        <taxon>Basidiomycota</taxon>
        <taxon>Agaricomycotina</taxon>
        <taxon>Agaricomycetes</taxon>
        <taxon>Agaricomycetidae</taxon>
        <taxon>Agaricales</taxon>
        <taxon>Agaricineae</taxon>
        <taxon>Hydnangiaceae</taxon>
        <taxon>Laccaria</taxon>
    </lineage>
</organism>
<feature type="transmembrane region" description="Helical" evidence="1">
    <location>
        <begin position="125"/>
        <end position="144"/>
    </location>
</feature>
<evidence type="ECO:0000313" key="3">
    <source>
        <dbReference type="Proteomes" id="UP000054477"/>
    </source>
</evidence>
<sequence length="154" mass="17017">MPDDSSFLPYKNFIVILIPKPFNLSPLQSNGEYENVLGQSLIQREEKDDDLNNSSSRHSVSRNRVCVLSCAAGLNATLTGLSRDPLSSYHFCQLFDGSIWFDFTLLAFLNCTYSKLLANRLTRGTIQVGLFSTICAAMGGLIAFPPIPTFVLCL</sequence>
<dbReference type="EMBL" id="KN838636">
    <property type="protein sequence ID" value="KIJ99919.1"/>
    <property type="molecule type" value="Genomic_DNA"/>
</dbReference>
<evidence type="ECO:0000256" key="1">
    <source>
        <dbReference type="SAM" id="Phobius"/>
    </source>
</evidence>
<dbReference type="Proteomes" id="UP000054477">
    <property type="component" value="Unassembled WGS sequence"/>
</dbReference>
<reference evidence="3" key="2">
    <citation type="submission" date="2015-01" db="EMBL/GenBank/DDBJ databases">
        <title>Evolutionary Origins and Diversification of the Mycorrhizal Mutualists.</title>
        <authorList>
            <consortium name="DOE Joint Genome Institute"/>
            <consortium name="Mycorrhizal Genomics Consortium"/>
            <person name="Kohler A."/>
            <person name="Kuo A."/>
            <person name="Nagy L.G."/>
            <person name="Floudas D."/>
            <person name="Copeland A."/>
            <person name="Barry K.W."/>
            <person name="Cichocki N."/>
            <person name="Veneault-Fourrey C."/>
            <person name="LaButti K."/>
            <person name="Lindquist E.A."/>
            <person name="Lipzen A."/>
            <person name="Lundell T."/>
            <person name="Morin E."/>
            <person name="Murat C."/>
            <person name="Riley R."/>
            <person name="Ohm R."/>
            <person name="Sun H."/>
            <person name="Tunlid A."/>
            <person name="Henrissat B."/>
            <person name="Grigoriev I.V."/>
            <person name="Hibbett D.S."/>
            <person name="Martin F."/>
        </authorList>
    </citation>
    <scope>NUCLEOTIDE SEQUENCE [LARGE SCALE GENOMIC DNA]</scope>
    <source>
        <strain evidence="3">LaAM-08-1</strain>
    </source>
</reference>
<dbReference type="AlphaFoldDB" id="A0A0C9WPJ1"/>
<proteinExistence type="predicted"/>
<keyword evidence="1" id="KW-1133">Transmembrane helix</keyword>
<gene>
    <name evidence="2" type="ORF">K443DRAFT_155830</name>
</gene>
<feature type="transmembrane region" description="Helical" evidence="1">
    <location>
        <begin position="94"/>
        <end position="113"/>
    </location>
</feature>
<name>A0A0C9WPJ1_9AGAR</name>
<reference evidence="2 3" key="1">
    <citation type="submission" date="2014-04" db="EMBL/GenBank/DDBJ databases">
        <authorList>
            <consortium name="DOE Joint Genome Institute"/>
            <person name="Kuo A."/>
            <person name="Kohler A."/>
            <person name="Nagy L.G."/>
            <person name="Floudas D."/>
            <person name="Copeland A."/>
            <person name="Barry K.W."/>
            <person name="Cichocki N."/>
            <person name="Veneault-Fourrey C."/>
            <person name="LaButti K."/>
            <person name="Lindquist E.A."/>
            <person name="Lipzen A."/>
            <person name="Lundell T."/>
            <person name="Morin E."/>
            <person name="Murat C."/>
            <person name="Sun H."/>
            <person name="Tunlid A."/>
            <person name="Henrissat B."/>
            <person name="Grigoriev I.V."/>
            <person name="Hibbett D.S."/>
            <person name="Martin F."/>
            <person name="Nordberg H.P."/>
            <person name="Cantor M.N."/>
            <person name="Hua S.X."/>
        </authorList>
    </citation>
    <scope>NUCLEOTIDE SEQUENCE [LARGE SCALE GENOMIC DNA]</scope>
    <source>
        <strain evidence="2 3">LaAM-08-1</strain>
    </source>
</reference>
<dbReference type="HOGENOM" id="CLU_1704498_0_0_1"/>
<accession>A0A0C9WPJ1</accession>
<protein>
    <submittedName>
        <fullName evidence="2">Uncharacterized protein</fullName>
    </submittedName>
</protein>
<keyword evidence="3" id="KW-1185">Reference proteome</keyword>
<evidence type="ECO:0000313" key="2">
    <source>
        <dbReference type="EMBL" id="KIJ99919.1"/>
    </source>
</evidence>
<keyword evidence="1" id="KW-0472">Membrane</keyword>